<reference evidence="8" key="1">
    <citation type="submission" date="2020-03" db="EMBL/GenBank/DDBJ databases">
        <title>Site-based positive gene gene selection in Geosmithia morbida across the United States reveals a broad range of putative effectors and factors for local host and environmental adapation.</title>
        <authorList>
            <person name="Onufrak A."/>
            <person name="Murdoch R.W."/>
            <person name="Gazis R."/>
            <person name="Huff M."/>
            <person name="Staton M."/>
            <person name="Klingeman W."/>
            <person name="Hadziabdic D."/>
        </authorList>
    </citation>
    <scope>NUCLEOTIDE SEQUENCE</scope>
    <source>
        <strain evidence="8">1262</strain>
    </source>
</reference>
<dbReference type="SUPFAM" id="SSF103473">
    <property type="entry name" value="MFS general substrate transporter"/>
    <property type="match status" value="1"/>
</dbReference>
<dbReference type="EMBL" id="JAANYQ010000027">
    <property type="protein sequence ID" value="KAF4119345.1"/>
    <property type="molecule type" value="Genomic_DNA"/>
</dbReference>
<organism evidence="8 9">
    <name type="scientific">Geosmithia morbida</name>
    <dbReference type="NCBI Taxonomy" id="1094350"/>
    <lineage>
        <taxon>Eukaryota</taxon>
        <taxon>Fungi</taxon>
        <taxon>Dikarya</taxon>
        <taxon>Ascomycota</taxon>
        <taxon>Pezizomycotina</taxon>
        <taxon>Sordariomycetes</taxon>
        <taxon>Hypocreomycetidae</taxon>
        <taxon>Hypocreales</taxon>
        <taxon>Bionectriaceae</taxon>
        <taxon>Geosmithia</taxon>
    </lineage>
</organism>
<name>A0A9P5D0Y9_9HYPO</name>
<feature type="transmembrane region" description="Helical" evidence="6">
    <location>
        <begin position="45"/>
        <end position="62"/>
    </location>
</feature>
<dbReference type="InterPro" id="IPR020846">
    <property type="entry name" value="MFS_dom"/>
</dbReference>
<keyword evidence="4 6" id="KW-1133">Transmembrane helix</keyword>
<dbReference type="GO" id="GO:0016020">
    <property type="term" value="C:membrane"/>
    <property type="evidence" value="ECO:0007669"/>
    <property type="project" value="UniProtKB-SubCell"/>
</dbReference>
<dbReference type="RefSeq" id="XP_035317997.1">
    <property type="nucleotide sequence ID" value="XM_035466838.1"/>
</dbReference>
<feature type="transmembrane region" description="Helical" evidence="6">
    <location>
        <begin position="115"/>
        <end position="136"/>
    </location>
</feature>
<accession>A0A9P5D0Y9</accession>
<dbReference type="FunFam" id="1.20.1250.20:FF:000057">
    <property type="entry name" value="MFS general substrate transporter"/>
    <property type="match status" value="1"/>
</dbReference>
<keyword evidence="2" id="KW-0813">Transport</keyword>
<dbReference type="PROSITE" id="PS50850">
    <property type="entry name" value="MFS"/>
    <property type="match status" value="1"/>
</dbReference>
<comment type="subcellular location">
    <subcellularLocation>
        <location evidence="1">Membrane</location>
        <topology evidence="1">Multi-pass membrane protein</topology>
    </subcellularLocation>
</comment>
<sequence length="487" mass="53150">MDRKVAASEQLEEASGVSVIAMPASISSLTEADRQVLGRKATTKMDIVIMPVLVIMYILNYLDRQNIASAKLADIEGDLGLTDVQYQTSVSILFCGYILMQVPSNMIAGRISWPGTYICLGMAAWGVISACMAAVHNFAGLLVARVLLGIVEAVFFPGALYFLSMFYTRKQFAFRTAILYSGSQLGNAFGGLFAVAILNLDDVHGIEGWRWLFLIEGVATVGLALLFALVLPNSNKKILGLSTIECEWIQWNFSLDQGQADDSQEITAYQGFVMAVKDVKTWLLLGVLYCTYIVGAVVNFFPSVVGGLGYDRTRTYLLTAPPFILCVICMLVNGFHSDRVQERFWHISVTLVVTLVANIIAVSTVNVAARYTAMMLLPGSFYASAVVTLSWITGTLNQPAAKRANAIALINALANTPNIWCSYLYYSSPRYLTAFIVNVAATGLAIGFAAATRIHLRRENSKLERGEDAGTSGPSESQIAFGFRYRL</sequence>
<evidence type="ECO:0000313" key="9">
    <source>
        <dbReference type="Proteomes" id="UP000749293"/>
    </source>
</evidence>
<dbReference type="Proteomes" id="UP000749293">
    <property type="component" value="Unassembled WGS sequence"/>
</dbReference>
<evidence type="ECO:0000256" key="3">
    <source>
        <dbReference type="ARBA" id="ARBA00022692"/>
    </source>
</evidence>
<feature type="transmembrane region" description="Helical" evidence="6">
    <location>
        <begin position="371"/>
        <end position="392"/>
    </location>
</feature>
<feature type="transmembrane region" description="Helical" evidence="6">
    <location>
        <begin position="404"/>
        <end position="425"/>
    </location>
</feature>
<dbReference type="FunFam" id="1.20.1250.20:FF:000013">
    <property type="entry name" value="MFS general substrate transporter"/>
    <property type="match status" value="1"/>
</dbReference>
<feature type="transmembrane region" description="Helical" evidence="6">
    <location>
        <begin position="142"/>
        <end position="166"/>
    </location>
</feature>
<proteinExistence type="predicted"/>
<feature type="transmembrane region" description="Helical" evidence="6">
    <location>
        <begin position="431"/>
        <end position="452"/>
    </location>
</feature>
<keyword evidence="3 6" id="KW-0812">Transmembrane</keyword>
<feature type="transmembrane region" description="Helical" evidence="6">
    <location>
        <begin position="344"/>
        <end position="365"/>
    </location>
</feature>
<evidence type="ECO:0000256" key="4">
    <source>
        <dbReference type="ARBA" id="ARBA00022989"/>
    </source>
</evidence>
<evidence type="ECO:0000256" key="6">
    <source>
        <dbReference type="SAM" id="Phobius"/>
    </source>
</evidence>
<feature type="transmembrane region" description="Helical" evidence="6">
    <location>
        <begin position="178"/>
        <end position="199"/>
    </location>
</feature>
<comment type="caution">
    <text evidence="8">The sequence shown here is derived from an EMBL/GenBank/DDBJ whole genome shotgun (WGS) entry which is preliminary data.</text>
</comment>
<dbReference type="PANTHER" id="PTHR43791:SF23">
    <property type="entry name" value="MAJOR FACILITATOR SUPERFAMILY (MFS) PROFILE DOMAIN-CONTAINING PROTEIN"/>
    <property type="match status" value="1"/>
</dbReference>
<evidence type="ECO:0000256" key="2">
    <source>
        <dbReference type="ARBA" id="ARBA00022448"/>
    </source>
</evidence>
<evidence type="ECO:0000259" key="7">
    <source>
        <dbReference type="PROSITE" id="PS50850"/>
    </source>
</evidence>
<dbReference type="GO" id="GO:0022857">
    <property type="term" value="F:transmembrane transporter activity"/>
    <property type="evidence" value="ECO:0007669"/>
    <property type="project" value="InterPro"/>
</dbReference>
<evidence type="ECO:0000256" key="1">
    <source>
        <dbReference type="ARBA" id="ARBA00004141"/>
    </source>
</evidence>
<protein>
    <submittedName>
        <fullName evidence="8">Nicotinamide mononucleotide permease</fullName>
    </submittedName>
</protein>
<dbReference type="AlphaFoldDB" id="A0A9P5D0Y9"/>
<feature type="transmembrane region" description="Helical" evidence="6">
    <location>
        <begin position="313"/>
        <end position="332"/>
    </location>
</feature>
<dbReference type="InterPro" id="IPR036259">
    <property type="entry name" value="MFS_trans_sf"/>
</dbReference>
<evidence type="ECO:0000256" key="5">
    <source>
        <dbReference type="ARBA" id="ARBA00023136"/>
    </source>
</evidence>
<evidence type="ECO:0000313" key="8">
    <source>
        <dbReference type="EMBL" id="KAF4119345.1"/>
    </source>
</evidence>
<dbReference type="GeneID" id="55971092"/>
<feature type="domain" description="Major facilitator superfamily (MFS) profile" evidence="7">
    <location>
        <begin position="49"/>
        <end position="457"/>
    </location>
</feature>
<dbReference type="PANTHER" id="PTHR43791">
    <property type="entry name" value="PERMEASE-RELATED"/>
    <property type="match status" value="1"/>
</dbReference>
<keyword evidence="5 6" id="KW-0472">Membrane</keyword>
<dbReference type="InterPro" id="IPR011701">
    <property type="entry name" value="MFS"/>
</dbReference>
<feature type="transmembrane region" description="Helical" evidence="6">
    <location>
        <begin position="282"/>
        <end position="301"/>
    </location>
</feature>
<keyword evidence="9" id="KW-1185">Reference proteome</keyword>
<dbReference type="Gene3D" id="1.20.1250.20">
    <property type="entry name" value="MFS general substrate transporter like domains"/>
    <property type="match status" value="2"/>
</dbReference>
<dbReference type="Pfam" id="PF07690">
    <property type="entry name" value="MFS_1"/>
    <property type="match status" value="1"/>
</dbReference>
<feature type="transmembrane region" description="Helical" evidence="6">
    <location>
        <begin position="211"/>
        <end position="231"/>
    </location>
</feature>
<dbReference type="OrthoDB" id="2250022at2759"/>
<gene>
    <name evidence="8" type="ORF">GMORB2_4864</name>
</gene>